<keyword evidence="2" id="KW-1185">Reference proteome</keyword>
<evidence type="ECO:0000313" key="2">
    <source>
        <dbReference type="Proteomes" id="UP001165960"/>
    </source>
</evidence>
<accession>A0ACC2SXD6</accession>
<comment type="caution">
    <text evidence="1">The sequence shown here is derived from an EMBL/GenBank/DDBJ whole genome shotgun (WGS) entry which is preliminary data.</text>
</comment>
<name>A0ACC2SXD6_9FUNG</name>
<proteinExistence type="predicted"/>
<protein>
    <submittedName>
        <fullName evidence="1">Uncharacterized protein</fullName>
    </submittedName>
</protein>
<dbReference type="Proteomes" id="UP001165960">
    <property type="component" value="Unassembled WGS sequence"/>
</dbReference>
<reference evidence="1" key="1">
    <citation type="submission" date="2022-04" db="EMBL/GenBank/DDBJ databases">
        <title>Genome of the entomopathogenic fungus Entomophthora muscae.</title>
        <authorList>
            <person name="Elya C."/>
            <person name="Lovett B.R."/>
            <person name="Lee E."/>
            <person name="Macias A.M."/>
            <person name="Hajek A.E."/>
            <person name="De Bivort B.L."/>
            <person name="Kasson M.T."/>
            <person name="De Fine Licht H.H."/>
            <person name="Stajich J.E."/>
        </authorList>
    </citation>
    <scope>NUCLEOTIDE SEQUENCE</scope>
    <source>
        <strain evidence="1">Berkeley</strain>
    </source>
</reference>
<sequence length="100" mass="10425">MNISLVSLLLAAVAAKSRSAVPTAIPTLAHDKPLTNNASILAQYNNTTMATISVVDLLKAAAEEMANSPIAVETRRNPTAADVLAAITDMMANPKPAKKK</sequence>
<dbReference type="EMBL" id="QTSX02004271">
    <property type="protein sequence ID" value="KAJ9066965.1"/>
    <property type="molecule type" value="Genomic_DNA"/>
</dbReference>
<gene>
    <name evidence="1" type="ORF">DSO57_1004395</name>
</gene>
<evidence type="ECO:0000313" key="1">
    <source>
        <dbReference type="EMBL" id="KAJ9066965.1"/>
    </source>
</evidence>
<organism evidence="1 2">
    <name type="scientific">Entomophthora muscae</name>
    <dbReference type="NCBI Taxonomy" id="34485"/>
    <lineage>
        <taxon>Eukaryota</taxon>
        <taxon>Fungi</taxon>
        <taxon>Fungi incertae sedis</taxon>
        <taxon>Zoopagomycota</taxon>
        <taxon>Entomophthoromycotina</taxon>
        <taxon>Entomophthoromycetes</taxon>
        <taxon>Entomophthorales</taxon>
        <taxon>Entomophthoraceae</taxon>
        <taxon>Entomophthora</taxon>
    </lineage>
</organism>